<dbReference type="AlphaFoldDB" id="A0AAV7DVZ4"/>
<feature type="coiled-coil region" evidence="8">
    <location>
        <begin position="150"/>
        <end position="177"/>
    </location>
</feature>
<evidence type="ECO:0000256" key="6">
    <source>
        <dbReference type="ARBA" id="ARBA00025750"/>
    </source>
</evidence>
<dbReference type="Gene3D" id="1.25.40.10">
    <property type="entry name" value="Tetratricopeptide repeat domain"/>
    <property type="match status" value="1"/>
</dbReference>
<evidence type="ECO:0000313" key="11">
    <source>
        <dbReference type="Proteomes" id="UP000825729"/>
    </source>
</evidence>
<dbReference type="SUPFAM" id="SSF48452">
    <property type="entry name" value="TPR-like"/>
    <property type="match status" value="1"/>
</dbReference>
<name>A0AAV7DVZ4_ARIFI</name>
<evidence type="ECO:0000256" key="7">
    <source>
        <dbReference type="PROSITE-ProRule" id="PRU00339"/>
    </source>
</evidence>
<dbReference type="Pfam" id="PF13181">
    <property type="entry name" value="TPR_8"/>
    <property type="match status" value="1"/>
</dbReference>
<evidence type="ECO:0000256" key="8">
    <source>
        <dbReference type="SAM" id="Coils"/>
    </source>
</evidence>
<gene>
    <name evidence="10" type="ORF">H6P81_019826</name>
</gene>
<dbReference type="InterPro" id="IPR019734">
    <property type="entry name" value="TPR_rpt"/>
</dbReference>
<comment type="subcellular location">
    <subcellularLocation>
        <location evidence="1">Nucleus</location>
    </subcellularLocation>
</comment>
<evidence type="ECO:0000256" key="1">
    <source>
        <dbReference type="ARBA" id="ARBA00004123"/>
    </source>
</evidence>
<dbReference type="GO" id="GO:0005634">
    <property type="term" value="C:nucleus"/>
    <property type="evidence" value="ECO:0007669"/>
    <property type="project" value="UniProtKB-SubCell"/>
</dbReference>
<dbReference type="InterPro" id="IPR011990">
    <property type="entry name" value="TPR-like_helical_dom_sf"/>
</dbReference>
<reference evidence="10 11" key="1">
    <citation type="submission" date="2021-07" db="EMBL/GenBank/DDBJ databases">
        <title>The Aristolochia fimbriata genome: insights into angiosperm evolution, floral development and chemical biosynthesis.</title>
        <authorList>
            <person name="Jiao Y."/>
        </authorList>
    </citation>
    <scope>NUCLEOTIDE SEQUENCE [LARGE SCALE GENOMIC DNA]</scope>
    <source>
        <strain evidence="10">IBCAS-2021</strain>
        <tissue evidence="10">Leaf</tissue>
    </source>
</reference>
<evidence type="ECO:0000313" key="10">
    <source>
        <dbReference type="EMBL" id="KAG9439661.1"/>
    </source>
</evidence>
<comment type="similarity">
    <text evidence="6">Belongs to the MS5 protein family.</text>
</comment>
<proteinExistence type="inferred from homology"/>
<dbReference type="Proteomes" id="UP000825729">
    <property type="component" value="Unassembled WGS sequence"/>
</dbReference>
<dbReference type="PANTHER" id="PTHR36326:SF4">
    <property type="entry name" value="PROTEIN POLLENLESS 3-LIKE 1"/>
    <property type="match status" value="1"/>
</dbReference>
<feature type="region of interest" description="Disordered" evidence="9">
    <location>
        <begin position="634"/>
        <end position="711"/>
    </location>
</feature>
<evidence type="ECO:0000256" key="4">
    <source>
        <dbReference type="ARBA" id="ARBA00023054"/>
    </source>
</evidence>
<comment type="caution">
    <text evidence="10">The sequence shown here is derived from an EMBL/GenBank/DDBJ whole genome shotgun (WGS) entry which is preliminary data.</text>
</comment>
<evidence type="ECO:0000256" key="9">
    <source>
        <dbReference type="SAM" id="MobiDB-lite"/>
    </source>
</evidence>
<feature type="region of interest" description="Disordered" evidence="9">
    <location>
        <begin position="526"/>
        <end position="552"/>
    </location>
</feature>
<sequence length="711" mass="80729">MSPERDGVYRTPKATKTFRERIEGGDSPLVGGSRRRAPSSPMTEGETKSSPTRTDSFHIIHKVPPGDSPYVRAKHAQLIDKAPGKSVALFWSAINNNDRVDSALKDMAIVMKQLNRAEEAVEAIKSFRNLCSHEAQESLDNVLLDLYKRCGKVDEQIELLQNKLKVVEEELAFNGRKTKITKSQGKKLFVPLRSERARLLGNIGWAYMQKNDFHTAERNYRKALSIEYDKNKQCNLAICLMYTGKISEAKLMLKSIKPSPETTKDSAQDSYIKSFDRACEILSQIESHPLCPNTGREKISRASYFMRDEKATGTETDYIFSVGLIDEKSDQKNRSQSRSARIFSRCDTDGGDPAFLEEMENISSSLADMGLSSSAEKWRTRFQCRDQFDSVPSSTHKAERQRQIAPSSFISKYTKWHDENGVGEARYQETGGSPYILNRKISMKENWKRNPSNSLIKNQRWVDMVDDEDSVTNSIEGEKKEQVAEITENLAGSTHMWHPEALTTSKSRKTWADMVEEEDQFLSTTTWSNFPAGNRQDPSPKQSNSPNPVYRKQISCSGKRCAEEFADENLNTNIIHSPSGKVQSSAEYQKQSLEQVNLTPPHSTHSPSREVYQTPCFGSAGEVFWSPPSSFSKGSFQHKKNLDSSPFSWRFDRNPSSKRSLTFDRQQKHYPKDGLDAEDENVLQGMDDKPTKRRNRLRVFQEITLPDTPRG</sequence>
<keyword evidence="3 7" id="KW-0802">TPR repeat</keyword>
<keyword evidence="11" id="KW-1185">Reference proteome</keyword>
<dbReference type="EMBL" id="JAINDJ010000008">
    <property type="protein sequence ID" value="KAG9439661.1"/>
    <property type="molecule type" value="Genomic_DNA"/>
</dbReference>
<accession>A0AAV7DVZ4</accession>
<dbReference type="InterPro" id="IPR044961">
    <property type="entry name" value="MS5/SDI1"/>
</dbReference>
<keyword evidence="2" id="KW-0677">Repeat</keyword>
<feature type="compositionally biased region" description="Basic and acidic residues" evidence="9">
    <location>
        <begin position="650"/>
        <end position="675"/>
    </location>
</feature>
<feature type="repeat" description="TPR" evidence="7">
    <location>
        <begin position="197"/>
        <end position="230"/>
    </location>
</feature>
<dbReference type="SMART" id="SM00028">
    <property type="entry name" value="TPR"/>
    <property type="match status" value="1"/>
</dbReference>
<evidence type="ECO:0000256" key="5">
    <source>
        <dbReference type="ARBA" id="ARBA00023242"/>
    </source>
</evidence>
<feature type="compositionally biased region" description="Polar residues" evidence="9">
    <location>
        <begin position="526"/>
        <end position="547"/>
    </location>
</feature>
<dbReference type="PANTHER" id="PTHR36326">
    <property type="entry name" value="PROTEIN POLLENLESS 3-LIKE 2"/>
    <property type="match status" value="1"/>
</dbReference>
<evidence type="ECO:0008006" key="12">
    <source>
        <dbReference type="Google" id="ProtNLM"/>
    </source>
</evidence>
<protein>
    <recommendedName>
        <fullName evidence="12">Protein POLLENLESS 3</fullName>
    </recommendedName>
</protein>
<evidence type="ECO:0000256" key="3">
    <source>
        <dbReference type="ARBA" id="ARBA00022803"/>
    </source>
</evidence>
<dbReference type="PROSITE" id="PS50005">
    <property type="entry name" value="TPR"/>
    <property type="match status" value="1"/>
</dbReference>
<evidence type="ECO:0000256" key="2">
    <source>
        <dbReference type="ARBA" id="ARBA00022737"/>
    </source>
</evidence>
<keyword evidence="4 8" id="KW-0175">Coiled coil</keyword>
<organism evidence="10 11">
    <name type="scientific">Aristolochia fimbriata</name>
    <name type="common">White veined hardy Dutchman's pipe vine</name>
    <dbReference type="NCBI Taxonomy" id="158543"/>
    <lineage>
        <taxon>Eukaryota</taxon>
        <taxon>Viridiplantae</taxon>
        <taxon>Streptophyta</taxon>
        <taxon>Embryophyta</taxon>
        <taxon>Tracheophyta</taxon>
        <taxon>Spermatophyta</taxon>
        <taxon>Magnoliopsida</taxon>
        <taxon>Magnoliidae</taxon>
        <taxon>Piperales</taxon>
        <taxon>Aristolochiaceae</taxon>
        <taxon>Aristolochia</taxon>
    </lineage>
</organism>
<feature type="region of interest" description="Disordered" evidence="9">
    <location>
        <begin position="1"/>
        <end position="55"/>
    </location>
</feature>
<keyword evidence="5" id="KW-0539">Nucleus</keyword>